<proteinExistence type="predicted"/>
<evidence type="ECO:0000259" key="1">
    <source>
        <dbReference type="Pfam" id="PF00196"/>
    </source>
</evidence>
<dbReference type="Pfam" id="PF00196">
    <property type="entry name" value="GerE"/>
    <property type="match status" value="1"/>
</dbReference>
<organism evidence="2 3">
    <name type="scientific">Ruoffia tabacinasalis</name>
    <dbReference type="NCBI Taxonomy" id="87458"/>
    <lineage>
        <taxon>Bacteria</taxon>
        <taxon>Bacillati</taxon>
        <taxon>Bacillota</taxon>
        <taxon>Bacilli</taxon>
        <taxon>Lactobacillales</taxon>
        <taxon>Aerococcaceae</taxon>
        <taxon>Ruoffia</taxon>
    </lineage>
</organism>
<dbReference type="SUPFAM" id="SSF88659">
    <property type="entry name" value="Sigma3 and sigma4 domains of RNA polymerase sigma factors"/>
    <property type="match status" value="1"/>
</dbReference>
<sequence>MDPRKEHEKLLSQFEPLLFKTLSRLNMRRIHADYDDYLQELRLKLLTLADKFDGDPFKEDLVRFLGFAKQGLYRYTLDLIRKSAENADFVGSDVSELSELLHSDFVFGLSPEIQVFIEQANEVLTVKEREIFAYLLQGGYTGQDIADELGISRKIMNKYKSRIKEKLMPLKSILHGNH</sequence>
<evidence type="ECO:0000313" key="3">
    <source>
        <dbReference type="Proteomes" id="UP000306420"/>
    </source>
</evidence>
<dbReference type="NCBIfam" id="TIGR02937">
    <property type="entry name" value="sigma70-ECF"/>
    <property type="match status" value="1"/>
</dbReference>
<dbReference type="InterPro" id="IPR013324">
    <property type="entry name" value="RNA_pol_sigma_r3/r4-like"/>
</dbReference>
<dbReference type="GO" id="GO:0006352">
    <property type="term" value="P:DNA-templated transcription initiation"/>
    <property type="evidence" value="ECO:0007669"/>
    <property type="project" value="InterPro"/>
</dbReference>
<accession>A0A5R9DVP8</accession>
<dbReference type="OrthoDB" id="2248780at2"/>
<dbReference type="Gene3D" id="1.10.10.10">
    <property type="entry name" value="Winged helix-like DNA-binding domain superfamily/Winged helix DNA-binding domain"/>
    <property type="match status" value="1"/>
</dbReference>
<dbReference type="Proteomes" id="UP000306420">
    <property type="component" value="Unassembled WGS sequence"/>
</dbReference>
<dbReference type="InterPro" id="IPR013325">
    <property type="entry name" value="RNA_pol_sigma_r2"/>
</dbReference>
<dbReference type="InterPro" id="IPR036388">
    <property type="entry name" value="WH-like_DNA-bd_sf"/>
</dbReference>
<dbReference type="EMBL" id="VBSP01000036">
    <property type="protein sequence ID" value="TLQ40152.1"/>
    <property type="molecule type" value="Genomic_DNA"/>
</dbReference>
<reference evidence="2 3" key="1">
    <citation type="submission" date="2019-05" db="EMBL/GenBank/DDBJ databases">
        <title>The metagenome of a microbial culture collection derived from dairy environment covers the genomic content of the human microbiome.</title>
        <authorList>
            <person name="Roder T."/>
            <person name="Wuthrich D."/>
            <person name="Sattari Z."/>
            <person name="Von Ah U."/>
            <person name="Bar C."/>
            <person name="Ronchi F."/>
            <person name="Macpherson A.J."/>
            <person name="Ganal-Vonarburg S.C."/>
            <person name="Bruggmann R."/>
            <person name="Vergeres G."/>
        </authorList>
    </citation>
    <scope>NUCLEOTIDE SEQUENCE [LARGE SCALE GENOMIC DNA]</scope>
    <source>
        <strain evidence="2 3">FAM 24227</strain>
    </source>
</reference>
<comment type="caution">
    <text evidence="2">The sequence shown here is derived from an EMBL/GenBank/DDBJ whole genome shotgun (WGS) entry which is preliminary data.</text>
</comment>
<evidence type="ECO:0000313" key="2">
    <source>
        <dbReference type="EMBL" id="TLQ40152.1"/>
    </source>
</evidence>
<name>A0A5R9DVP8_9LACT</name>
<dbReference type="InterPro" id="IPR014284">
    <property type="entry name" value="RNA_pol_sigma-70_dom"/>
</dbReference>
<dbReference type="InterPro" id="IPR000792">
    <property type="entry name" value="Tscrpt_reg_LuxR_C"/>
</dbReference>
<dbReference type="RefSeq" id="WP_138405080.1">
    <property type="nucleotide sequence ID" value="NZ_VBSP01000036.1"/>
</dbReference>
<dbReference type="GO" id="GO:0003700">
    <property type="term" value="F:DNA-binding transcription factor activity"/>
    <property type="evidence" value="ECO:0007669"/>
    <property type="project" value="InterPro"/>
</dbReference>
<protein>
    <submittedName>
        <fullName evidence="2">Sigma-70 family RNA polymerase sigma factor</fullName>
    </submittedName>
</protein>
<dbReference type="AlphaFoldDB" id="A0A5R9DVP8"/>
<dbReference type="SUPFAM" id="SSF88946">
    <property type="entry name" value="Sigma2 domain of RNA polymerase sigma factors"/>
    <property type="match status" value="1"/>
</dbReference>
<feature type="domain" description="HTH luxR-type" evidence="1">
    <location>
        <begin position="123"/>
        <end position="167"/>
    </location>
</feature>
<gene>
    <name evidence="2" type="ORF">FEZ33_09145</name>
</gene>